<feature type="transmembrane region" description="Helical" evidence="6">
    <location>
        <begin position="281"/>
        <end position="300"/>
    </location>
</feature>
<dbReference type="InterPro" id="IPR047817">
    <property type="entry name" value="ABC2_TM_bact-type"/>
</dbReference>
<evidence type="ECO:0000313" key="8">
    <source>
        <dbReference type="EMBL" id="BAU31209.1"/>
    </source>
</evidence>
<dbReference type="GO" id="GO:0140359">
    <property type="term" value="F:ABC-type transporter activity"/>
    <property type="evidence" value="ECO:0007669"/>
    <property type="project" value="InterPro"/>
</dbReference>
<dbReference type="PROSITE" id="PS51012">
    <property type="entry name" value="ABC_TM2"/>
    <property type="match status" value="1"/>
</dbReference>
<dbReference type="Pfam" id="PF01061">
    <property type="entry name" value="ABC2_membrane"/>
    <property type="match status" value="1"/>
</dbReference>
<keyword evidence="4 6" id="KW-0472">Membrane</keyword>
<dbReference type="PANTHER" id="PTHR43229">
    <property type="entry name" value="NODULATION PROTEIN J"/>
    <property type="match status" value="1"/>
</dbReference>
<comment type="similarity">
    <text evidence="6">Belongs to the ABC-2 integral membrane protein family.</text>
</comment>
<dbReference type="GO" id="GO:0043190">
    <property type="term" value="C:ATP-binding cassette (ABC) transporter complex"/>
    <property type="evidence" value="ECO:0007669"/>
    <property type="project" value="InterPro"/>
</dbReference>
<dbReference type="RefSeq" id="WP_096420264.1">
    <property type="nucleotide sequence ID" value="NZ_AP017315.1"/>
</dbReference>
<evidence type="ECO:0000256" key="2">
    <source>
        <dbReference type="ARBA" id="ARBA00022692"/>
    </source>
</evidence>
<reference evidence="9" key="1">
    <citation type="submission" date="2015-12" db="EMBL/GenBank/DDBJ databases">
        <authorList>
            <person name="Shamseldin A."/>
            <person name="Moawad H."/>
            <person name="Abd El-Rahim W.M."/>
            <person name="Sadowsky M.J."/>
        </authorList>
    </citation>
    <scope>NUCLEOTIDE SEQUENCE [LARGE SCALE GENOMIC DNA]</scope>
    <source>
        <strain evidence="9">JAM AC0309</strain>
    </source>
</reference>
<sequence length="308" mass="32710">MSAELNTSNASLAGSGAAASGASASRAGVSGGGTASTLQPLPGSAISRFLSDGWVTTWRNLMKIIRVPEILLFSLIQPIMFVLLFTYVFGAAIDIPGDGYESFLMAGIFAQTVVFGSTYSGSAMAQDLKDGIIDRFRTLPMSGAAVLVGRTNGDLVINSLSMLVMMGTGFLVGWRVNSSPLEFLAGVALLLLFAYAFSWMMAFLGLAVRSPEIINNVSFLVLFPLTFISNAFVPSENLPTPLRVFAEWNPVSALVQSARELFGNVPPGTPPGDAWTAQNPIATVIIGIAVMLLIFVPLSIKRFQTLSR</sequence>
<name>A0A0U5B5L5_9MICO</name>
<proteinExistence type="inferred from homology"/>
<gene>
    <name evidence="8" type="ORF">MalAC0309_0334</name>
</gene>
<evidence type="ECO:0000313" key="9">
    <source>
        <dbReference type="Proteomes" id="UP000218965"/>
    </source>
</evidence>
<keyword evidence="5" id="KW-0046">Antibiotic resistance</keyword>
<evidence type="ECO:0000256" key="5">
    <source>
        <dbReference type="ARBA" id="ARBA00023251"/>
    </source>
</evidence>
<feature type="transmembrane region" description="Helical" evidence="6">
    <location>
        <begin position="99"/>
        <end position="119"/>
    </location>
</feature>
<feature type="transmembrane region" description="Helical" evidence="6">
    <location>
        <begin position="213"/>
        <end position="233"/>
    </location>
</feature>
<feature type="domain" description="ABC transmembrane type-2" evidence="7">
    <location>
        <begin position="69"/>
        <end position="306"/>
    </location>
</feature>
<keyword evidence="6" id="KW-0813">Transport</keyword>
<dbReference type="InterPro" id="IPR051784">
    <property type="entry name" value="Nod_factor_ABC_transporter"/>
</dbReference>
<reference evidence="8 9" key="2">
    <citation type="submission" date="2016-01" db="EMBL/GenBank/DDBJ databases">
        <title>Microcella alkaliphila JAM AC0309 whole genome shotgun sequence.</title>
        <authorList>
            <person name="Kurata A."/>
            <person name="Hirose Y."/>
            <person name="Kishimoto N."/>
            <person name="Kobayashi T."/>
        </authorList>
    </citation>
    <scope>NUCLEOTIDE SEQUENCE [LARGE SCALE GENOMIC DNA]</scope>
    <source>
        <strain evidence="8 9">JAM AC0309</strain>
    </source>
</reference>
<dbReference type="PIRSF" id="PIRSF006648">
    <property type="entry name" value="DrrB"/>
    <property type="match status" value="1"/>
</dbReference>
<evidence type="ECO:0000256" key="6">
    <source>
        <dbReference type="RuleBase" id="RU361157"/>
    </source>
</evidence>
<dbReference type="GO" id="GO:0046677">
    <property type="term" value="P:response to antibiotic"/>
    <property type="evidence" value="ECO:0007669"/>
    <property type="project" value="UniProtKB-KW"/>
</dbReference>
<accession>A0A0U5B5L5</accession>
<dbReference type="KEGG" id="malk:MalAC0309_0334"/>
<evidence type="ECO:0000256" key="3">
    <source>
        <dbReference type="ARBA" id="ARBA00022989"/>
    </source>
</evidence>
<dbReference type="InterPro" id="IPR000412">
    <property type="entry name" value="ABC_2_transport"/>
</dbReference>
<protein>
    <recommendedName>
        <fullName evidence="6">Transport permease protein</fullName>
    </recommendedName>
</protein>
<keyword evidence="2 6" id="KW-0812">Transmembrane</keyword>
<evidence type="ECO:0000256" key="1">
    <source>
        <dbReference type="ARBA" id="ARBA00004141"/>
    </source>
</evidence>
<keyword evidence="3 6" id="KW-1133">Transmembrane helix</keyword>
<feature type="transmembrane region" description="Helical" evidence="6">
    <location>
        <begin position="70"/>
        <end position="93"/>
    </location>
</feature>
<dbReference type="OrthoDB" id="670210at2"/>
<comment type="subcellular location">
    <subcellularLocation>
        <location evidence="6">Cell membrane</location>
        <topology evidence="6">Multi-pass membrane protein</topology>
    </subcellularLocation>
    <subcellularLocation>
        <location evidence="1">Membrane</location>
        <topology evidence="1">Multi-pass membrane protein</topology>
    </subcellularLocation>
</comment>
<organism evidence="8 9">
    <name type="scientific">Microcella alkaliphila</name>
    <dbReference type="NCBI Taxonomy" id="279828"/>
    <lineage>
        <taxon>Bacteria</taxon>
        <taxon>Bacillati</taxon>
        <taxon>Actinomycetota</taxon>
        <taxon>Actinomycetes</taxon>
        <taxon>Micrococcales</taxon>
        <taxon>Microbacteriaceae</taxon>
        <taxon>Microcella</taxon>
    </lineage>
</organism>
<dbReference type="PANTHER" id="PTHR43229:SF2">
    <property type="entry name" value="NODULATION PROTEIN J"/>
    <property type="match status" value="1"/>
</dbReference>
<evidence type="ECO:0000256" key="4">
    <source>
        <dbReference type="ARBA" id="ARBA00023136"/>
    </source>
</evidence>
<feature type="transmembrane region" description="Helical" evidence="6">
    <location>
        <begin position="155"/>
        <end position="177"/>
    </location>
</feature>
<keyword evidence="6" id="KW-1003">Cell membrane</keyword>
<dbReference type="EMBL" id="AP017315">
    <property type="protein sequence ID" value="BAU31209.1"/>
    <property type="molecule type" value="Genomic_DNA"/>
</dbReference>
<dbReference type="InterPro" id="IPR013525">
    <property type="entry name" value="ABC2_TM"/>
</dbReference>
<evidence type="ECO:0000259" key="7">
    <source>
        <dbReference type="PROSITE" id="PS51012"/>
    </source>
</evidence>
<feature type="transmembrane region" description="Helical" evidence="6">
    <location>
        <begin position="183"/>
        <end position="206"/>
    </location>
</feature>
<dbReference type="AlphaFoldDB" id="A0A0U5B5L5"/>
<dbReference type="Proteomes" id="UP000218965">
    <property type="component" value="Chromosome"/>
</dbReference>